<keyword evidence="1" id="KW-1133">Transmembrane helix</keyword>
<gene>
    <name evidence="2" type="ORF">GSY69_09375</name>
</gene>
<feature type="transmembrane region" description="Helical" evidence="1">
    <location>
        <begin position="21"/>
        <end position="43"/>
    </location>
</feature>
<dbReference type="EMBL" id="WWEQ01000039">
    <property type="protein sequence ID" value="MYM20172.1"/>
    <property type="molecule type" value="Genomic_DNA"/>
</dbReference>
<dbReference type="InterPro" id="IPR049500">
    <property type="entry name" value="Peptidase_M50B-like"/>
</dbReference>
<evidence type="ECO:0000256" key="1">
    <source>
        <dbReference type="SAM" id="Phobius"/>
    </source>
</evidence>
<feature type="transmembrane region" description="Helical" evidence="1">
    <location>
        <begin position="123"/>
        <end position="156"/>
    </location>
</feature>
<dbReference type="Pfam" id="PF13398">
    <property type="entry name" value="Peptidase_M50B"/>
    <property type="match status" value="1"/>
</dbReference>
<comment type="caution">
    <text evidence="2">The sequence shown here is derived from an EMBL/GenBank/DDBJ whole genome shotgun (WGS) entry which is preliminary data.</text>
</comment>
<accession>A0A6N9H9I9</accession>
<evidence type="ECO:0000313" key="3">
    <source>
        <dbReference type="Proteomes" id="UP000469215"/>
    </source>
</evidence>
<dbReference type="AlphaFoldDB" id="A0A6N9H9I9"/>
<organism evidence="2 3">
    <name type="scientific">Brevibacterium rongguiense</name>
    <dbReference type="NCBI Taxonomy" id="2695267"/>
    <lineage>
        <taxon>Bacteria</taxon>
        <taxon>Bacillati</taxon>
        <taxon>Actinomycetota</taxon>
        <taxon>Actinomycetes</taxon>
        <taxon>Micrococcales</taxon>
        <taxon>Brevibacteriaceae</taxon>
        <taxon>Brevibacterium</taxon>
    </lineage>
</organism>
<sequence length="237" mass="23975">MPPILERICAASLQPTPVDESAAFAVGLAAVVAALLVLPRAVWAYSGLVVTVVHELGHGLAGLLTGRRVVGIRISGDHAGLTTSTGTRASAPFSTFFGYPAPAIYGAALVAAALWGRAGTALALSLLVLVVSLIFMRGALTWLTVLIVLALGIGALGWLPGAWLSSVVGGVGAYFLVGSLRGFGNVLRAHARGRTGDSDAALMARATGVPAAVWLLLMALVIAACIAAAGWAFASIV</sequence>
<protein>
    <submittedName>
        <fullName evidence="2">M50 family peptidase</fullName>
    </submittedName>
</protein>
<dbReference type="Proteomes" id="UP000469215">
    <property type="component" value="Unassembled WGS sequence"/>
</dbReference>
<evidence type="ECO:0000313" key="2">
    <source>
        <dbReference type="EMBL" id="MYM20172.1"/>
    </source>
</evidence>
<feature type="transmembrane region" description="Helical" evidence="1">
    <location>
        <begin position="212"/>
        <end position="234"/>
    </location>
</feature>
<keyword evidence="1" id="KW-0472">Membrane</keyword>
<feature type="transmembrane region" description="Helical" evidence="1">
    <location>
        <begin position="162"/>
        <end position="184"/>
    </location>
</feature>
<dbReference type="RefSeq" id="WP_160953593.1">
    <property type="nucleotide sequence ID" value="NZ_WWEQ01000039.1"/>
</dbReference>
<reference evidence="2 3" key="1">
    <citation type="submission" date="2020-01" db="EMBL/GenBank/DDBJ databases">
        <authorList>
            <person name="Deng T."/>
        </authorList>
    </citation>
    <scope>NUCLEOTIDE SEQUENCE [LARGE SCALE GENOMIC DNA]</scope>
    <source>
        <strain evidence="2 3">5221</strain>
    </source>
</reference>
<keyword evidence="3" id="KW-1185">Reference proteome</keyword>
<keyword evidence="1" id="KW-0812">Transmembrane</keyword>
<name>A0A6N9H9I9_9MICO</name>
<proteinExistence type="predicted"/>